<evidence type="ECO:0000313" key="3">
    <source>
        <dbReference type="Proteomes" id="UP000620207"/>
    </source>
</evidence>
<dbReference type="EMBL" id="WAAC01036928">
    <property type="protein sequence ID" value="NXX09490.1"/>
    <property type="molecule type" value="Genomic_DNA"/>
</dbReference>
<comment type="caution">
    <text evidence="2">The sequence shown here is derived from an EMBL/GenBank/DDBJ whole genome shotgun (WGS) entry which is preliminary data.</text>
</comment>
<feature type="compositionally biased region" description="Basic and acidic residues" evidence="1">
    <location>
        <begin position="127"/>
        <end position="139"/>
    </location>
</feature>
<sequence>MEPDIIRMYSSSPPPLDNGADDDEDDEFGEFGGFSGVSTAGVAFADFDTPDYGHPKEEFIPTNHFIPLHDYSDNVASIATFTSVKNVKDKDCLAELPTLSKELSDMSATSTSQEKSKFRTSGTALEEINKRGEQRDNTGKSEGFSSHVVRTSIAVESQDEQIDACNGEKLPCLEILTNGFAASDPVNPQGTEDLDSISDSKGLKTVSVHSTEQNLNSMPSSGEDFADFATFSNKTPIHLAGTGPTTCSVLNERDSLSIQENNRINRVTLIEEEVRISEISCEQGPSALEDNEFAISSTSQTTGSSICTTENGERSGRRRQHGVENGKNFTRPDDSSGTEDIKVEKIQSLSCLAGEKLGDSEDLKNGASSTEVVACSDAHDDFGDFGSVSSASPNFINAQESINALDSEGASEHPAHISEPNDEFGEFRDTSTVSQQPARLDQAEVNQTDDTLECVTTSKTSCLDFEHTTEVENGDDSEFGDFDSVPKPQDDSVAFQDSDDFADFSSAGCNQATDWNAFEDEQKDSCSWAAFGDEQAGESHHRKETWQSHRTDVSARIDGPVLHKTDSFALASFQGTTSKQSQEPALSVQVRM</sequence>
<evidence type="ECO:0000313" key="2">
    <source>
        <dbReference type="EMBL" id="NXX09490.1"/>
    </source>
</evidence>
<dbReference type="GO" id="GO:0030121">
    <property type="term" value="C:AP-1 adaptor complex"/>
    <property type="evidence" value="ECO:0007669"/>
    <property type="project" value="TreeGrafter"/>
</dbReference>
<dbReference type="GO" id="GO:0030276">
    <property type="term" value="F:clathrin binding"/>
    <property type="evidence" value="ECO:0007669"/>
    <property type="project" value="InterPro"/>
</dbReference>
<organism evidence="2 3">
    <name type="scientific">Larus smithsonianus</name>
    <name type="common">American herring gull</name>
    <dbReference type="NCBI Taxonomy" id="243888"/>
    <lineage>
        <taxon>Eukaryota</taxon>
        <taxon>Metazoa</taxon>
        <taxon>Chordata</taxon>
        <taxon>Craniata</taxon>
        <taxon>Vertebrata</taxon>
        <taxon>Euteleostomi</taxon>
        <taxon>Archelosauria</taxon>
        <taxon>Archosauria</taxon>
        <taxon>Dinosauria</taxon>
        <taxon>Saurischia</taxon>
        <taxon>Theropoda</taxon>
        <taxon>Coelurosauria</taxon>
        <taxon>Aves</taxon>
        <taxon>Neognathae</taxon>
        <taxon>Neoaves</taxon>
        <taxon>Charadriiformes</taxon>
        <taxon>Laridae</taxon>
        <taxon>Larus</taxon>
    </lineage>
</organism>
<dbReference type="AlphaFoldDB" id="A0A852HD72"/>
<feature type="region of interest" description="Disordered" evidence="1">
    <location>
        <begin position="297"/>
        <end position="339"/>
    </location>
</feature>
<gene>
    <name evidence="2" type="primary">Aftph</name>
    <name evidence="2" type="ORF">LARSMI_R14513</name>
</gene>
<dbReference type="PANTHER" id="PTHR16156">
    <property type="entry name" value="AFTIPHILIN A-RELATED"/>
    <property type="match status" value="1"/>
</dbReference>
<feature type="region of interest" description="Disordered" evidence="1">
    <location>
        <begin position="1"/>
        <end position="32"/>
    </location>
</feature>
<feature type="region of interest" description="Disordered" evidence="1">
    <location>
        <begin position="407"/>
        <end position="438"/>
    </location>
</feature>
<reference evidence="2" key="1">
    <citation type="submission" date="2020-02" db="EMBL/GenBank/DDBJ databases">
        <title>Bird 10,000 Genomes (B10K) Project - Family phase.</title>
        <authorList>
            <person name="Zhang G."/>
        </authorList>
    </citation>
    <scope>NUCLEOTIDE SEQUENCE</scope>
    <source>
        <strain evidence="2">B10K-DU-002-28</strain>
        <tissue evidence="2">Muscle</tissue>
    </source>
</reference>
<dbReference type="PANTHER" id="PTHR16156:SF9">
    <property type="entry name" value="AFTIPHILIN"/>
    <property type="match status" value="1"/>
</dbReference>
<feature type="compositionally biased region" description="Polar residues" evidence="1">
    <location>
        <begin position="106"/>
        <end position="123"/>
    </location>
</feature>
<feature type="compositionally biased region" description="Low complexity" evidence="1">
    <location>
        <begin position="297"/>
        <end position="309"/>
    </location>
</feature>
<proteinExistence type="predicted"/>
<feature type="non-terminal residue" evidence="2">
    <location>
        <position position="1"/>
    </location>
</feature>
<feature type="compositionally biased region" description="Basic and acidic residues" evidence="1">
    <location>
        <begin position="330"/>
        <end position="339"/>
    </location>
</feature>
<accession>A0A852HD72</accession>
<evidence type="ECO:0000256" key="1">
    <source>
        <dbReference type="SAM" id="MobiDB-lite"/>
    </source>
</evidence>
<protein>
    <submittedName>
        <fullName evidence="2">AFTIN protein</fullName>
    </submittedName>
</protein>
<keyword evidence="3" id="KW-1185">Reference proteome</keyword>
<name>A0A852HD72_9CHAR</name>
<feature type="region of interest" description="Disordered" evidence="1">
    <location>
        <begin position="104"/>
        <end position="145"/>
    </location>
</feature>
<feature type="non-terminal residue" evidence="2">
    <location>
        <position position="592"/>
    </location>
</feature>
<dbReference type="InterPro" id="IPR046359">
    <property type="entry name" value="Aftin-like"/>
</dbReference>
<dbReference type="GO" id="GO:0032588">
    <property type="term" value="C:trans-Golgi network membrane"/>
    <property type="evidence" value="ECO:0007669"/>
    <property type="project" value="InterPro"/>
</dbReference>
<feature type="compositionally biased region" description="Acidic residues" evidence="1">
    <location>
        <begin position="19"/>
        <end position="29"/>
    </location>
</feature>
<dbReference type="Proteomes" id="UP000620207">
    <property type="component" value="Unassembled WGS sequence"/>
</dbReference>